<dbReference type="AlphaFoldDB" id="A0A7T9UL66"/>
<dbReference type="RefSeq" id="WP_004997487.1">
    <property type="nucleotide sequence ID" value="NZ_JAHPTK010000030.1"/>
</dbReference>
<accession>A0A7T9UL66</accession>
<evidence type="ECO:0000313" key="1">
    <source>
        <dbReference type="EMBL" id="QQT87901.1"/>
    </source>
</evidence>
<organism evidence="1 2">
    <name type="scientific">Acinetobacter ursingii</name>
    <dbReference type="NCBI Taxonomy" id="108980"/>
    <lineage>
        <taxon>Bacteria</taxon>
        <taxon>Pseudomonadati</taxon>
        <taxon>Pseudomonadota</taxon>
        <taxon>Gammaproteobacteria</taxon>
        <taxon>Moraxellales</taxon>
        <taxon>Moraxellaceae</taxon>
        <taxon>Acinetobacter</taxon>
    </lineage>
</organism>
<reference evidence="1 2" key="1">
    <citation type="submission" date="2021-01" db="EMBL/GenBank/DDBJ databases">
        <title>FDA dAtabase for Regulatory Grade micrObial Sequences (FDA-ARGOS): Supporting development and validation of Infectious Disease Dx tests.</title>
        <authorList>
            <person name="Sproer C."/>
            <person name="Gronow S."/>
            <person name="Severitt S."/>
            <person name="Schroder I."/>
            <person name="Tallon L."/>
            <person name="Sadzewicz L."/>
            <person name="Zhao X."/>
            <person name="Boylan J."/>
            <person name="Ott S."/>
            <person name="Bowen H."/>
            <person name="Vavikolanu K."/>
            <person name="Mehta A."/>
            <person name="Aluvathingal J."/>
            <person name="Nadendla S."/>
            <person name="Lowell S."/>
            <person name="Myers T."/>
            <person name="Yan Y."/>
            <person name="Sichtig H."/>
        </authorList>
    </citation>
    <scope>NUCLEOTIDE SEQUENCE [LARGE SCALE GENOMIC DNA]</scope>
    <source>
        <strain evidence="1 2">FDAARGOS_1096</strain>
    </source>
</reference>
<dbReference type="Proteomes" id="UP000595320">
    <property type="component" value="Chromosome"/>
</dbReference>
<sequence>MKIIYLQENNVIAIVSLVDESNIAEEAPKHVPLGKKFKIIDDSELPTDTKYRDAWTVDESDLTDGIGEMA</sequence>
<proteinExistence type="predicted"/>
<dbReference type="EMBL" id="CP068176">
    <property type="protein sequence ID" value="QQT87901.1"/>
    <property type="molecule type" value="Genomic_DNA"/>
</dbReference>
<gene>
    <name evidence="1" type="ORF">I6I53_13160</name>
</gene>
<name>A0A7T9UL66_9GAMM</name>
<evidence type="ECO:0000313" key="2">
    <source>
        <dbReference type="Proteomes" id="UP000595320"/>
    </source>
</evidence>
<protein>
    <submittedName>
        <fullName evidence="1">Uncharacterized protein</fullName>
    </submittedName>
</protein>